<dbReference type="RefSeq" id="WP_305106197.1">
    <property type="nucleotide sequence ID" value="NZ_JAUTWS010000027.1"/>
</dbReference>
<dbReference type="Pfam" id="PF12098">
    <property type="entry name" value="DUF3574"/>
    <property type="match status" value="1"/>
</dbReference>
<evidence type="ECO:0000313" key="3">
    <source>
        <dbReference type="Proteomes" id="UP001243009"/>
    </source>
</evidence>
<feature type="chain" id="PRO_5045290560" evidence="1">
    <location>
        <begin position="23"/>
        <end position="148"/>
    </location>
</feature>
<keyword evidence="3" id="KW-1185">Reference proteome</keyword>
<protein>
    <submittedName>
        <fullName evidence="2">DUF3574 domain-containing protein</fullName>
    </submittedName>
</protein>
<keyword evidence="1" id="KW-0732">Signal</keyword>
<sequence>MSLARGAGLAVLLLAGGCATQAAPTQAANPPASCPAGMAERSTLTAFFGRNGSRNGREFLRVPAEAWERFRRAELTPRFPAGSTILDAVGTWQGQTLAEPTKVVLLVVPSETQDAALQSLQAAIDIYRRDFQQQSVGILVTQACAAGF</sequence>
<dbReference type="EMBL" id="JAUTWS010000027">
    <property type="protein sequence ID" value="MDO9711338.1"/>
    <property type="molecule type" value="Genomic_DNA"/>
</dbReference>
<reference evidence="2 3" key="1">
    <citation type="submission" date="2023-08" db="EMBL/GenBank/DDBJ databases">
        <title>The draft genome sequence of Paracraurococcus sp. LOR1-02.</title>
        <authorList>
            <person name="Kingkaew E."/>
            <person name="Tanasupawat S."/>
        </authorList>
    </citation>
    <scope>NUCLEOTIDE SEQUENCE [LARGE SCALE GENOMIC DNA]</scope>
    <source>
        <strain evidence="2 3">LOR1-02</strain>
    </source>
</reference>
<evidence type="ECO:0000256" key="1">
    <source>
        <dbReference type="SAM" id="SignalP"/>
    </source>
</evidence>
<dbReference type="PROSITE" id="PS51257">
    <property type="entry name" value="PROKAR_LIPOPROTEIN"/>
    <property type="match status" value="1"/>
</dbReference>
<proteinExistence type="predicted"/>
<feature type="signal peptide" evidence="1">
    <location>
        <begin position="1"/>
        <end position="22"/>
    </location>
</feature>
<accession>A0ABT9E5B7</accession>
<gene>
    <name evidence="2" type="ORF">Q7A36_23515</name>
</gene>
<dbReference type="InterPro" id="IPR021957">
    <property type="entry name" value="DUF3574"/>
</dbReference>
<comment type="caution">
    <text evidence="2">The sequence shown here is derived from an EMBL/GenBank/DDBJ whole genome shotgun (WGS) entry which is preliminary data.</text>
</comment>
<organism evidence="2 3">
    <name type="scientific">Paracraurococcus lichenis</name>
    <dbReference type="NCBI Taxonomy" id="3064888"/>
    <lineage>
        <taxon>Bacteria</taxon>
        <taxon>Pseudomonadati</taxon>
        <taxon>Pseudomonadota</taxon>
        <taxon>Alphaproteobacteria</taxon>
        <taxon>Acetobacterales</taxon>
        <taxon>Roseomonadaceae</taxon>
        <taxon>Paracraurococcus</taxon>
    </lineage>
</organism>
<dbReference type="Proteomes" id="UP001243009">
    <property type="component" value="Unassembled WGS sequence"/>
</dbReference>
<name>A0ABT9E5B7_9PROT</name>
<evidence type="ECO:0000313" key="2">
    <source>
        <dbReference type="EMBL" id="MDO9711338.1"/>
    </source>
</evidence>